<proteinExistence type="inferred from homology"/>
<comment type="function">
    <text evidence="9">Essential cell division protein.</text>
</comment>
<dbReference type="Pfam" id="PF03799">
    <property type="entry name" value="FtsQ_DivIB_C"/>
    <property type="match status" value="1"/>
</dbReference>
<comment type="similarity">
    <text evidence="9">Belongs to the FtsQ/DivIB family. FtsQ subfamily.</text>
</comment>
<comment type="caution">
    <text evidence="11">The sequence shown here is derived from an EMBL/GenBank/DDBJ whole genome shotgun (WGS) entry which is preliminary data.</text>
</comment>
<keyword evidence="8 9" id="KW-0131">Cell cycle</keyword>
<sequence length="298" mass="32788">MAPAAGKKRRAKSDPAPSRWSYRLQRMMLTPAYRKAVKIGLPVLVLVALTGGYFASQERRDEVMAVFSDMRNRFETRPEFMLGMMAIDGASDGVAEDIREVVPIDFPTSSFDLDLVEIQKTVTGLAAVAEAAVRIRPGGVLHVEVREREPVVVWRSYEGIALLDGNGVTVGTLDRRAARPDLPMIAGDGAENQVREALTLIGAAGPLGGRLRGLVRMGERRWDVVLDGGVRILLPESGAVQALERVLALDSAQDMLNRDLAAVDMRLPHRPTLRMNGGAVEEWWRIQEITAQTQDLNR</sequence>
<keyword evidence="7 9" id="KW-0472">Membrane</keyword>
<dbReference type="GO" id="GO:0043093">
    <property type="term" value="P:FtsZ-dependent cytokinesis"/>
    <property type="evidence" value="ECO:0007669"/>
    <property type="project" value="UniProtKB-UniRule"/>
</dbReference>
<feature type="domain" description="POTRA" evidence="10">
    <location>
        <begin position="80"/>
        <end position="148"/>
    </location>
</feature>
<dbReference type="GO" id="GO:0032153">
    <property type="term" value="C:cell division site"/>
    <property type="evidence" value="ECO:0007669"/>
    <property type="project" value="UniProtKB-UniRule"/>
</dbReference>
<dbReference type="PROSITE" id="PS51779">
    <property type="entry name" value="POTRA"/>
    <property type="match status" value="1"/>
</dbReference>
<evidence type="ECO:0000313" key="11">
    <source>
        <dbReference type="EMBL" id="PYC48677.1"/>
    </source>
</evidence>
<protein>
    <recommendedName>
        <fullName evidence="9">Cell division protein FtsQ</fullName>
    </recommendedName>
</protein>
<evidence type="ECO:0000256" key="5">
    <source>
        <dbReference type="ARBA" id="ARBA00022692"/>
    </source>
</evidence>
<dbReference type="PANTHER" id="PTHR35851">
    <property type="entry name" value="CELL DIVISION PROTEIN FTSQ"/>
    <property type="match status" value="1"/>
</dbReference>
<evidence type="ECO:0000313" key="12">
    <source>
        <dbReference type="Proteomes" id="UP000248012"/>
    </source>
</evidence>
<gene>
    <name evidence="9" type="primary">ftsQ</name>
    <name evidence="11" type="ORF">DI396_06415</name>
</gene>
<dbReference type="Proteomes" id="UP000248012">
    <property type="component" value="Unassembled WGS sequence"/>
</dbReference>
<reference evidence="11 12" key="1">
    <citation type="submission" date="2018-05" db="EMBL/GenBank/DDBJ databases">
        <title>Oceanovita maritima gen. nov., sp. nov., a marine bacterium in the family Rhodobacteraceae isolated from surface seawater of Lundu port Xiamen, China.</title>
        <authorList>
            <person name="Hetharua B.H."/>
            <person name="Min D."/>
            <person name="Liao H."/>
            <person name="Tian Y."/>
        </authorList>
    </citation>
    <scope>NUCLEOTIDE SEQUENCE [LARGE SCALE GENOMIC DNA]</scope>
    <source>
        <strain evidence="11 12">FSX-11</strain>
    </source>
</reference>
<dbReference type="PANTHER" id="PTHR35851:SF1">
    <property type="entry name" value="CELL DIVISION PROTEIN FTSQ"/>
    <property type="match status" value="1"/>
</dbReference>
<keyword evidence="6 9" id="KW-1133">Transmembrane helix</keyword>
<comment type="subcellular location">
    <subcellularLocation>
        <location evidence="9">Cell inner membrane</location>
        <topology evidence="9">Single-pass type II membrane protein</topology>
    </subcellularLocation>
    <subcellularLocation>
        <location evidence="1">Membrane</location>
    </subcellularLocation>
    <text evidence="9">Localizes to the division septum.</text>
</comment>
<name>A0A2V4NQE3_9RHOB</name>
<dbReference type="AlphaFoldDB" id="A0A2V4NQE3"/>
<evidence type="ECO:0000259" key="10">
    <source>
        <dbReference type="PROSITE" id="PS51779"/>
    </source>
</evidence>
<dbReference type="EMBL" id="QFVT01000003">
    <property type="protein sequence ID" value="PYC48677.1"/>
    <property type="molecule type" value="Genomic_DNA"/>
</dbReference>
<dbReference type="RefSeq" id="WP_110795411.1">
    <property type="nucleotide sequence ID" value="NZ_KZ826482.1"/>
</dbReference>
<dbReference type="OrthoDB" id="9783091at2"/>
<evidence type="ECO:0000256" key="4">
    <source>
        <dbReference type="ARBA" id="ARBA00022618"/>
    </source>
</evidence>
<keyword evidence="2 9" id="KW-1003">Cell membrane</keyword>
<dbReference type="InterPro" id="IPR045335">
    <property type="entry name" value="FtsQ_C_sf"/>
</dbReference>
<dbReference type="Gene3D" id="3.40.50.11690">
    <property type="entry name" value="Cell division protein FtsQ/DivIB"/>
    <property type="match status" value="1"/>
</dbReference>
<keyword evidence="3 9" id="KW-0997">Cell inner membrane</keyword>
<evidence type="ECO:0000256" key="1">
    <source>
        <dbReference type="ARBA" id="ARBA00004370"/>
    </source>
</evidence>
<evidence type="ECO:0000256" key="2">
    <source>
        <dbReference type="ARBA" id="ARBA00022475"/>
    </source>
</evidence>
<keyword evidence="4 9" id="KW-0132">Cell division</keyword>
<evidence type="ECO:0000256" key="7">
    <source>
        <dbReference type="ARBA" id="ARBA00023136"/>
    </source>
</evidence>
<accession>A0A2V4NQE3</accession>
<keyword evidence="12" id="KW-1185">Reference proteome</keyword>
<dbReference type="HAMAP" id="MF_00911">
    <property type="entry name" value="FtsQ_subfam"/>
    <property type="match status" value="1"/>
</dbReference>
<dbReference type="GO" id="GO:0005886">
    <property type="term" value="C:plasma membrane"/>
    <property type="evidence" value="ECO:0007669"/>
    <property type="project" value="UniProtKB-SubCell"/>
</dbReference>
<dbReference type="InterPro" id="IPR026579">
    <property type="entry name" value="FtsQ"/>
</dbReference>
<evidence type="ECO:0000256" key="8">
    <source>
        <dbReference type="ARBA" id="ARBA00023306"/>
    </source>
</evidence>
<dbReference type="GO" id="GO:0090529">
    <property type="term" value="P:cell septum assembly"/>
    <property type="evidence" value="ECO:0007669"/>
    <property type="project" value="InterPro"/>
</dbReference>
<evidence type="ECO:0000256" key="9">
    <source>
        <dbReference type="HAMAP-Rule" id="MF_00911"/>
    </source>
</evidence>
<dbReference type="InterPro" id="IPR005548">
    <property type="entry name" value="Cell_div_FtsQ/DivIB_C"/>
</dbReference>
<dbReference type="InterPro" id="IPR034746">
    <property type="entry name" value="POTRA"/>
</dbReference>
<evidence type="ECO:0000256" key="6">
    <source>
        <dbReference type="ARBA" id="ARBA00022989"/>
    </source>
</evidence>
<organism evidence="11 12">
    <name type="scientific">Litorivita pollutaquae</name>
    <dbReference type="NCBI Taxonomy" id="2200892"/>
    <lineage>
        <taxon>Bacteria</taxon>
        <taxon>Pseudomonadati</taxon>
        <taxon>Pseudomonadota</taxon>
        <taxon>Alphaproteobacteria</taxon>
        <taxon>Rhodobacterales</taxon>
        <taxon>Paracoccaceae</taxon>
        <taxon>Litorivita</taxon>
    </lineage>
</organism>
<evidence type="ECO:0000256" key="3">
    <source>
        <dbReference type="ARBA" id="ARBA00022519"/>
    </source>
</evidence>
<keyword evidence="5 9" id="KW-0812">Transmembrane</keyword>